<gene>
    <name evidence="2" type="ORF">HO133_010502</name>
</gene>
<reference evidence="2 3" key="1">
    <citation type="journal article" date="2020" name="Genomics">
        <title>Complete, high-quality genomes from long-read metagenomic sequencing of two wolf lichen thalli reveals enigmatic genome architecture.</title>
        <authorList>
            <person name="McKenzie S.K."/>
            <person name="Walston R.F."/>
            <person name="Allen J.L."/>
        </authorList>
    </citation>
    <scope>NUCLEOTIDE SEQUENCE [LARGE SCALE GENOMIC DNA]</scope>
    <source>
        <strain evidence="2">WasteWater1</strain>
    </source>
</reference>
<feature type="region of interest" description="Disordered" evidence="1">
    <location>
        <begin position="233"/>
        <end position="261"/>
    </location>
</feature>
<feature type="compositionally biased region" description="Polar residues" evidence="1">
    <location>
        <begin position="49"/>
        <end position="59"/>
    </location>
</feature>
<protein>
    <submittedName>
        <fullName evidence="2">Uncharacterized protein</fullName>
    </submittedName>
</protein>
<evidence type="ECO:0000313" key="2">
    <source>
        <dbReference type="EMBL" id="KAF6223928.1"/>
    </source>
</evidence>
<feature type="region of interest" description="Disordered" evidence="1">
    <location>
        <begin position="27"/>
        <end position="60"/>
    </location>
</feature>
<name>A0A8H6CI84_9LECA</name>
<evidence type="ECO:0000256" key="1">
    <source>
        <dbReference type="SAM" id="MobiDB-lite"/>
    </source>
</evidence>
<sequence>MPPKAPAAKAPGFVAQVTAPLVSAVASSAMGGGTAKPQNAAKPSGTKAGPSTSQPTSGEVSLPARYPLIAALEAIGGPDVVASASKLILVTTTFPKSKPGPVGKPAVIGWENRYVTGLQGNVTKPVNDTFRGQKIQLETGDLFRIRWDFDPGNPPDPTKNIGLVDGKGVHLNAEFFGKRATTKIAFTPTTDAVVNPPGNRNPGRFDMAVGDMSTWLDYQTKANTASHIFTMKERTGETNADGSNDDKPDNDPTDNDVRAKALKAMAPKLAARWKDMHASALASGYKPATE</sequence>
<feature type="compositionally biased region" description="Basic and acidic residues" evidence="1">
    <location>
        <begin position="244"/>
        <end position="259"/>
    </location>
</feature>
<dbReference type="Proteomes" id="UP000593566">
    <property type="component" value="Unassembled WGS sequence"/>
</dbReference>
<keyword evidence="3" id="KW-1185">Reference proteome</keyword>
<dbReference type="EMBL" id="JACCJB010000009">
    <property type="protein sequence ID" value="KAF6223928.1"/>
    <property type="molecule type" value="Genomic_DNA"/>
</dbReference>
<dbReference type="AlphaFoldDB" id="A0A8H6CI84"/>
<organism evidence="2 3">
    <name type="scientific">Letharia lupina</name>
    <dbReference type="NCBI Taxonomy" id="560253"/>
    <lineage>
        <taxon>Eukaryota</taxon>
        <taxon>Fungi</taxon>
        <taxon>Dikarya</taxon>
        <taxon>Ascomycota</taxon>
        <taxon>Pezizomycotina</taxon>
        <taxon>Lecanoromycetes</taxon>
        <taxon>OSLEUM clade</taxon>
        <taxon>Lecanoromycetidae</taxon>
        <taxon>Lecanorales</taxon>
        <taxon>Lecanorineae</taxon>
        <taxon>Parmeliaceae</taxon>
        <taxon>Letharia</taxon>
    </lineage>
</organism>
<comment type="caution">
    <text evidence="2">The sequence shown here is derived from an EMBL/GenBank/DDBJ whole genome shotgun (WGS) entry which is preliminary data.</text>
</comment>
<proteinExistence type="predicted"/>
<accession>A0A8H6CI84</accession>
<dbReference type="GeneID" id="59338892"/>
<dbReference type="RefSeq" id="XP_037152988.1">
    <property type="nucleotide sequence ID" value="XM_037301354.1"/>
</dbReference>
<evidence type="ECO:0000313" key="3">
    <source>
        <dbReference type="Proteomes" id="UP000593566"/>
    </source>
</evidence>